<dbReference type="SMART" id="SM00028">
    <property type="entry name" value="TPR"/>
    <property type="match status" value="5"/>
</dbReference>
<comment type="caution">
    <text evidence="4">The sequence shown here is derived from an EMBL/GenBank/DDBJ whole genome shotgun (WGS) entry which is preliminary data.</text>
</comment>
<dbReference type="InterPro" id="IPR019734">
    <property type="entry name" value="TPR_rpt"/>
</dbReference>
<dbReference type="InterPro" id="IPR051012">
    <property type="entry name" value="CellSynth/LPSAsmb/PSIAsmb"/>
</dbReference>
<name>A0A136Q2Z6_9FIRM</name>
<dbReference type="RefSeq" id="WP_066518439.1">
    <property type="nucleotide sequence ID" value="NZ_CABMOF010000001.1"/>
</dbReference>
<feature type="repeat" description="TPR" evidence="3">
    <location>
        <begin position="183"/>
        <end position="216"/>
    </location>
</feature>
<dbReference type="KEGG" id="cmiu:B1H56_04580"/>
<evidence type="ECO:0000256" key="2">
    <source>
        <dbReference type="ARBA" id="ARBA00022803"/>
    </source>
</evidence>
<dbReference type="EMBL" id="LSZW01000063">
    <property type="protein sequence ID" value="KXK64896.1"/>
    <property type="molecule type" value="Genomic_DNA"/>
</dbReference>
<keyword evidence="1" id="KW-0677">Repeat</keyword>
<organism evidence="4 5">
    <name type="scientific">Christensenella minuta</name>
    <dbReference type="NCBI Taxonomy" id="626937"/>
    <lineage>
        <taxon>Bacteria</taxon>
        <taxon>Bacillati</taxon>
        <taxon>Bacillota</taxon>
        <taxon>Clostridia</taxon>
        <taxon>Christensenellales</taxon>
        <taxon>Christensenellaceae</taxon>
        <taxon>Christensenella</taxon>
    </lineage>
</organism>
<dbReference type="PROSITE" id="PS50005">
    <property type="entry name" value="TPR"/>
    <property type="match status" value="2"/>
</dbReference>
<accession>A0A136Q2Z6</accession>
<protein>
    <submittedName>
        <fullName evidence="4">Tetratricopeptide repeat protein</fullName>
    </submittedName>
</protein>
<dbReference type="AlphaFoldDB" id="A0A136Q2Z6"/>
<evidence type="ECO:0000256" key="1">
    <source>
        <dbReference type="ARBA" id="ARBA00022737"/>
    </source>
</evidence>
<evidence type="ECO:0000256" key="3">
    <source>
        <dbReference type="PROSITE-ProRule" id="PRU00339"/>
    </source>
</evidence>
<dbReference type="PANTHER" id="PTHR45586:SF1">
    <property type="entry name" value="LIPOPOLYSACCHARIDE ASSEMBLY PROTEIN B"/>
    <property type="match status" value="1"/>
</dbReference>
<keyword evidence="5" id="KW-1185">Reference proteome</keyword>
<evidence type="ECO:0000313" key="4">
    <source>
        <dbReference type="EMBL" id="KXK64896.1"/>
    </source>
</evidence>
<dbReference type="STRING" id="626937.HMPREF3293_02141"/>
<proteinExistence type="predicted"/>
<gene>
    <name evidence="4" type="ORF">HMPREF3293_02141</name>
</gene>
<dbReference type="OrthoDB" id="600613at2"/>
<dbReference type="SUPFAM" id="SSF48452">
    <property type="entry name" value="TPR-like"/>
    <property type="match status" value="2"/>
</dbReference>
<dbReference type="Proteomes" id="UP000070366">
    <property type="component" value="Unassembled WGS sequence"/>
</dbReference>
<dbReference type="Pfam" id="PF13181">
    <property type="entry name" value="TPR_8"/>
    <property type="match status" value="1"/>
</dbReference>
<evidence type="ECO:0000313" key="5">
    <source>
        <dbReference type="Proteomes" id="UP000070366"/>
    </source>
</evidence>
<keyword evidence="2 3" id="KW-0802">TPR repeat</keyword>
<dbReference type="InterPro" id="IPR011990">
    <property type="entry name" value="TPR-like_helical_dom_sf"/>
</dbReference>
<sequence length="566" mass="65000">MEKQNLKVISFDRPADFYFQSALKMMDGMNYLGALPMVRRALEKEPDNIEYMMKHAEILTELSKYEESNSVLFEVLMKTKEARSECFFGMGCNFIGLGDLDKAEESFEKYLAVSPDGEYRDDVEEFLALFCDMEEEEEYILEDANNLKQQELAEEGKRHLDNCEYQKAVEVLEKIDTKDPDMLFAKNNLALSYYCMKKNDEAIRITQKVLECDPENVHANCNMAMFLNKQDHAAACRHIEKAIRQQKNTQDDFYKIAITYCEISEHEKALRYLSNILAASPYDEKVLFCAAVASFNLKRYAESINYFSDIIKLEPEESIAGYYLKYVKDVMDGKKAHSEIGYVFQVPPHEAKKRIRYLNEKMKLPADEFQELWEKDRKLKDILLWGLEYGDSFIKRAVVEIIGGLGGEKAERIFRRYILRRNQPDEIKNEIFVALKRMHAGEPYIAYFNGGIVEVKVGILDNVEDAASDCFDKLFDLLVSVVSEEYSEQMAGKAVSLLQEFTEKGAGSRYLSEIKEFAAAITFAALYLNGITTEPRKVAALFDADVNRLSAIAMEIINTAGKKEET</sequence>
<feature type="repeat" description="TPR" evidence="3">
    <location>
        <begin position="84"/>
        <end position="117"/>
    </location>
</feature>
<dbReference type="Gene3D" id="1.25.40.10">
    <property type="entry name" value="Tetratricopeptide repeat domain"/>
    <property type="match status" value="3"/>
</dbReference>
<dbReference type="PANTHER" id="PTHR45586">
    <property type="entry name" value="TPR REPEAT-CONTAINING PROTEIN PA4667"/>
    <property type="match status" value="1"/>
</dbReference>
<reference evidence="4 5" key="1">
    <citation type="submission" date="2016-02" db="EMBL/GenBank/DDBJ databases">
        <authorList>
            <person name="Wen L."/>
            <person name="He K."/>
            <person name="Yang H."/>
        </authorList>
    </citation>
    <scope>NUCLEOTIDE SEQUENCE [LARGE SCALE GENOMIC DNA]</scope>
    <source>
        <strain evidence="4 5">DSM 22607</strain>
    </source>
</reference>